<protein>
    <recommendedName>
        <fullName evidence="10">DNA repair protein RAD14</fullName>
    </recommendedName>
</protein>
<keyword evidence="4" id="KW-0227">DNA damage</keyword>
<evidence type="ECO:0000256" key="4">
    <source>
        <dbReference type="ARBA" id="ARBA00022763"/>
    </source>
</evidence>
<evidence type="ECO:0000256" key="2">
    <source>
        <dbReference type="ARBA" id="ARBA00005548"/>
    </source>
</evidence>
<dbReference type="PANTHER" id="PTHR10142:SF0">
    <property type="entry name" value="DNA REPAIR PROTEIN COMPLEMENTING XP-A CELLS"/>
    <property type="match status" value="1"/>
</dbReference>
<evidence type="ECO:0000313" key="15">
    <source>
        <dbReference type="EnsemblFungi" id="PTTG_00817-t43_1-p1"/>
    </source>
</evidence>
<dbReference type="Pfam" id="PF05181">
    <property type="entry name" value="XPA_C"/>
    <property type="match status" value="1"/>
</dbReference>
<dbReference type="InterPro" id="IPR022652">
    <property type="entry name" value="Znf_XPA_CS"/>
</dbReference>
<keyword evidence="16" id="KW-1185">Reference proteome</keyword>
<dbReference type="VEuPathDB" id="FungiDB:PTTG_00817"/>
<dbReference type="Gene3D" id="3.90.530.10">
    <property type="entry name" value="XPA C-terminal domain"/>
    <property type="match status" value="1"/>
</dbReference>
<evidence type="ECO:0000256" key="12">
    <source>
        <dbReference type="SAM" id="MobiDB-lite"/>
    </source>
</evidence>
<dbReference type="CDD" id="cd21077">
    <property type="entry name" value="DBD_Rad14"/>
    <property type="match status" value="1"/>
</dbReference>
<evidence type="ECO:0000256" key="8">
    <source>
        <dbReference type="ARBA" id="ARBA00023204"/>
    </source>
</evidence>
<dbReference type="AlphaFoldDB" id="A0A0C4EJA0"/>
<dbReference type="InterPro" id="IPR037129">
    <property type="entry name" value="XPA_sf"/>
</dbReference>
<feature type="compositionally biased region" description="Polar residues" evidence="12">
    <location>
        <begin position="1"/>
        <end position="12"/>
    </location>
</feature>
<evidence type="ECO:0000256" key="11">
    <source>
        <dbReference type="SAM" id="Coils"/>
    </source>
</evidence>
<dbReference type="GO" id="GO:0000715">
    <property type="term" value="P:nucleotide-excision repair, DNA damage recognition"/>
    <property type="evidence" value="ECO:0007669"/>
    <property type="project" value="EnsemblFungi"/>
</dbReference>
<feature type="region of interest" description="Disordered" evidence="12">
    <location>
        <begin position="1"/>
        <end position="85"/>
    </location>
</feature>
<dbReference type="Proteomes" id="UP000005240">
    <property type="component" value="Unassembled WGS sequence"/>
</dbReference>
<feature type="compositionally biased region" description="Low complexity" evidence="12">
    <location>
        <begin position="43"/>
        <end position="52"/>
    </location>
</feature>
<keyword evidence="7" id="KW-0238">DNA-binding</keyword>
<evidence type="ECO:0000313" key="14">
    <source>
        <dbReference type="EMBL" id="OAV99576.1"/>
    </source>
</evidence>
<dbReference type="SUPFAM" id="SSF46955">
    <property type="entry name" value="Putative DNA-binding domain"/>
    <property type="match status" value="1"/>
</dbReference>
<proteinExistence type="inferred from homology"/>
<dbReference type="Pfam" id="PF01286">
    <property type="entry name" value="XPA_N"/>
    <property type="match status" value="1"/>
</dbReference>
<dbReference type="GO" id="GO:0000110">
    <property type="term" value="C:nucleotide-excision repair factor 1 complex"/>
    <property type="evidence" value="ECO:0007669"/>
    <property type="project" value="EnsemblFungi"/>
</dbReference>
<dbReference type="InterPro" id="IPR009061">
    <property type="entry name" value="DNA-bd_dom_put_sf"/>
</dbReference>
<dbReference type="GO" id="GO:0070914">
    <property type="term" value="P:UV-damage excision repair"/>
    <property type="evidence" value="ECO:0007669"/>
    <property type="project" value="TreeGrafter"/>
</dbReference>
<name>A0A0C4EJA0_PUCT1</name>
<dbReference type="PROSITE" id="PS00753">
    <property type="entry name" value="XPA_2"/>
    <property type="match status" value="1"/>
</dbReference>
<evidence type="ECO:0000259" key="13">
    <source>
        <dbReference type="Pfam" id="PF05181"/>
    </source>
</evidence>
<keyword evidence="3" id="KW-0479">Metal-binding</keyword>
<reference evidence="14" key="2">
    <citation type="submission" date="2016-05" db="EMBL/GenBank/DDBJ databases">
        <title>Comparative analysis highlights variable genome content of wheat rusts and divergence of the mating loci.</title>
        <authorList>
            <person name="Cuomo C.A."/>
            <person name="Bakkeren G."/>
            <person name="Szabo L."/>
            <person name="Khalil H."/>
            <person name="Joly D."/>
            <person name="Goldberg J."/>
            <person name="Young S."/>
            <person name="Zeng Q."/>
            <person name="Fellers J."/>
        </authorList>
    </citation>
    <scope>NUCLEOTIDE SEQUENCE [LARGE SCALE GENOMIC DNA]</scope>
    <source>
        <strain evidence="14">1-1 BBBD Race 1</strain>
    </source>
</reference>
<reference evidence="15" key="4">
    <citation type="submission" date="2025-05" db="UniProtKB">
        <authorList>
            <consortium name="EnsemblFungi"/>
        </authorList>
    </citation>
    <scope>IDENTIFICATION</scope>
    <source>
        <strain evidence="15">isolate 1-1 / race 1 (BBBD)</strain>
    </source>
</reference>
<comment type="subcellular location">
    <subcellularLocation>
        <location evidence="1">Nucleus</location>
    </subcellularLocation>
</comment>
<dbReference type="NCBIfam" id="TIGR00598">
    <property type="entry name" value="rad14"/>
    <property type="match status" value="1"/>
</dbReference>
<dbReference type="PANTHER" id="PTHR10142">
    <property type="entry name" value="DNA REPAIR PROTEIN COMPLEMENTING XP-A CELLS"/>
    <property type="match status" value="1"/>
</dbReference>
<evidence type="ECO:0000256" key="5">
    <source>
        <dbReference type="ARBA" id="ARBA00022771"/>
    </source>
</evidence>
<evidence type="ECO:0000256" key="1">
    <source>
        <dbReference type="ARBA" id="ARBA00004123"/>
    </source>
</evidence>
<evidence type="ECO:0000256" key="10">
    <source>
        <dbReference type="ARBA" id="ARBA00072989"/>
    </source>
</evidence>
<evidence type="ECO:0000256" key="6">
    <source>
        <dbReference type="ARBA" id="ARBA00022833"/>
    </source>
</evidence>
<keyword evidence="8" id="KW-0234">DNA repair</keyword>
<dbReference type="InterPro" id="IPR000465">
    <property type="entry name" value="XPA/RAD14"/>
</dbReference>
<reference evidence="15 16" key="3">
    <citation type="journal article" date="2017" name="G3 (Bethesda)">
        <title>Comparative analysis highlights variable genome content of wheat rusts and divergence of the mating loci.</title>
        <authorList>
            <person name="Cuomo C.A."/>
            <person name="Bakkeren G."/>
            <person name="Khalil H.B."/>
            <person name="Panwar V."/>
            <person name="Joly D."/>
            <person name="Linning R."/>
            <person name="Sakthikumar S."/>
            <person name="Song X."/>
            <person name="Adiconis X."/>
            <person name="Fan L."/>
            <person name="Goldberg J.M."/>
            <person name="Levin J.Z."/>
            <person name="Young S."/>
            <person name="Zeng Q."/>
            <person name="Anikster Y."/>
            <person name="Bruce M."/>
            <person name="Wang M."/>
            <person name="Yin C."/>
            <person name="McCallum B."/>
            <person name="Szabo L.J."/>
            <person name="Hulbert S."/>
            <person name="Chen X."/>
            <person name="Fellers J.P."/>
        </authorList>
    </citation>
    <scope>NUCLEOTIDE SEQUENCE</scope>
    <source>
        <strain evidence="15">isolate 1-1 / race 1 (BBBD)</strain>
        <strain evidence="16">Isolate 1-1 / race 1 (BBBD)</strain>
    </source>
</reference>
<dbReference type="FunFam" id="3.90.530.10:FF:000003">
    <property type="entry name" value="Dna repair rad14 protein"/>
    <property type="match status" value="1"/>
</dbReference>
<dbReference type="GO" id="GO:1901255">
    <property type="term" value="P:nucleotide-excision repair involved in interstrand cross-link repair"/>
    <property type="evidence" value="ECO:0007669"/>
    <property type="project" value="TreeGrafter"/>
</dbReference>
<evidence type="ECO:0000313" key="16">
    <source>
        <dbReference type="Proteomes" id="UP000005240"/>
    </source>
</evidence>
<dbReference type="OMA" id="VCHACKE"/>
<keyword evidence="5" id="KW-0863">Zinc-finger</keyword>
<evidence type="ECO:0000256" key="3">
    <source>
        <dbReference type="ARBA" id="ARBA00022723"/>
    </source>
</evidence>
<sequence length="328" mass="37422">MEPSSSSSTANQPGEPRSLRSNRFLAKAKIRNNQITFRDDGDPTPSSSTSTRDSSRKRTRDGGSLADDGARSAAPSKADPASLKPLPKRVRTFVDYDLSTMTNSKGGFLLDNEQDDPRLIKQRQQIEELKKQRLKQAERLSQAPNLSLDKSQNPKCTVCGSVELDIQLFQVFKVPVCRKCKNEHPERFSLLTKTECKQDYLLTDPELKDSELLPHLLKPNPHQSTYSNMMLFLREQVEAYAFSERKWGSAEALDEEFERRETAKKELKNRKFEAQLRELRKKTRSNVWHRRQEAVHVHSFEAVEQPSPSGTLIQKCSGCGLQNEVEIF</sequence>
<dbReference type="EMBL" id="ADAS02000002">
    <property type="protein sequence ID" value="OAV99576.1"/>
    <property type="molecule type" value="Genomic_DNA"/>
</dbReference>
<gene>
    <name evidence="14" type="ORF">PTTG_00817</name>
</gene>
<feature type="domain" description="XPA C-terminal" evidence="13">
    <location>
        <begin position="188"/>
        <end position="237"/>
    </location>
</feature>
<keyword evidence="6" id="KW-0862">Zinc</keyword>
<dbReference type="GO" id="GO:0006284">
    <property type="term" value="P:base-excision repair"/>
    <property type="evidence" value="ECO:0007669"/>
    <property type="project" value="TreeGrafter"/>
</dbReference>
<dbReference type="OrthoDB" id="68328at2759"/>
<keyword evidence="11" id="KW-0175">Coiled coil</keyword>
<dbReference type="InterPro" id="IPR022656">
    <property type="entry name" value="XPA_C"/>
</dbReference>
<dbReference type="EnsemblFungi" id="PTTG_00817-t43_1">
    <property type="protein sequence ID" value="PTTG_00817-t43_1-p1"/>
    <property type="gene ID" value="PTTG_00817"/>
</dbReference>
<comment type="similarity">
    <text evidence="2">Belongs to the XPA family.</text>
</comment>
<evidence type="ECO:0000256" key="9">
    <source>
        <dbReference type="ARBA" id="ARBA00023242"/>
    </source>
</evidence>
<accession>A0A0C4EJA0</accession>
<dbReference type="GO" id="GO:0008270">
    <property type="term" value="F:zinc ion binding"/>
    <property type="evidence" value="ECO:0007669"/>
    <property type="project" value="UniProtKB-KW"/>
</dbReference>
<reference evidence="14" key="1">
    <citation type="submission" date="2009-11" db="EMBL/GenBank/DDBJ databases">
        <authorList>
            <consortium name="The Broad Institute Genome Sequencing Platform"/>
            <person name="Ward D."/>
            <person name="Feldgarden M."/>
            <person name="Earl A."/>
            <person name="Young S.K."/>
            <person name="Zeng Q."/>
            <person name="Koehrsen M."/>
            <person name="Alvarado L."/>
            <person name="Berlin A."/>
            <person name="Bochicchio J."/>
            <person name="Borenstein D."/>
            <person name="Chapman S.B."/>
            <person name="Chen Z."/>
            <person name="Engels R."/>
            <person name="Freedman E."/>
            <person name="Gellesch M."/>
            <person name="Goldberg J."/>
            <person name="Griggs A."/>
            <person name="Gujja S."/>
            <person name="Heilman E."/>
            <person name="Heiman D."/>
            <person name="Hepburn T."/>
            <person name="Howarth C."/>
            <person name="Jen D."/>
            <person name="Larson L."/>
            <person name="Lewis B."/>
            <person name="Mehta T."/>
            <person name="Park D."/>
            <person name="Pearson M."/>
            <person name="Roberts A."/>
            <person name="Saif S."/>
            <person name="Shea T."/>
            <person name="Shenoy N."/>
            <person name="Sisk P."/>
            <person name="Stolte C."/>
            <person name="Sykes S."/>
            <person name="Thomson T."/>
            <person name="Walk T."/>
            <person name="White J."/>
            <person name="Yandava C."/>
            <person name="Izard J."/>
            <person name="Baranova O.V."/>
            <person name="Blanton J.M."/>
            <person name="Tanner A.C."/>
            <person name="Dewhirst F.E."/>
            <person name="Haas B."/>
            <person name="Nusbaum C."/>
            <person name="Birren B."/>
        </authorList>
    </citation>
    <scope>NUCLEOTIDE SEQUENCE [LARGE SCALE GENOMIC DNA]</scope>
    <source>
        <strain evidence="14">1-1 BBBD Race 1</strain>
    </source>
</reference>
<organism evidence="14">
    <name type="scientific">Puccinia triticina (isolate 1-1 / race 1 (BBBD))</name>
    <name type="common">Brown leaf rust fungus</name>
    <dbReference type="NCBI Taxonomy" id="630390"/>
    <lineage>
        <taxon>Eukaryota</taxon>
        <taxon>Fungi</taxon>
        <taxon>Dikarya</taxon>
        <taxon>Basidiomycota</taxon>
        <taxon>Pucciniomycotina</taxon>
        <taxon>Pucciniomycetes</taxon>
        <taxon>Pucciniales</taxon>
        <taxon>Pucciniaceae</taxon>
        <taxon>Puccinia</taxon>
    </lineage>
</organism>
<dbReference type="InterPro" id="IPR022658">
    <property type="entry name" value="XPA_CS"/>
</dbReference>
<feature type="coiled-coil region" evidence="11">
    <location>
        <begin position="250"/>
        <end position="282"/>
    </location>
</feature>
<evidence type="ECO:0000256" key="7">
    <source>
        <dbReference type="ARBA" id="ARBA00023125"/>
    </source>
</evidence>
<keyword evidence="9" id="KW-0539">Nucleus</keyword>
<dbReference type="GO" id="GO:0003684">
    <property type="term" value="F:damaged DNA binding"/>
    <property type="evidence" value="ECO:0007669"/>
    <property type="project" value="EnsemblFungi"/>
</dbReference>
<dbReference type="STRING" id="630390.A0A0C4EJA0"/>